<dbReference type="PANTHER" id="PTHR34820:SF4">
    <property type="entry name" value="INNER MEMBRANE PROTEIN YEBZ"/>
    <property type="match status" value="1"/>
</dbReference>
<dbReference type="InterPro" id="IPR007348">
    <property type="entry name" value="CopC_dom"/>
</dbReference>
<protein>
    <recommendedName>
        <fullName evidence="8">CopC domain-containing protein</fullName>
    </recommendedName>
</protein>
<evidence type="ECO:0000313" key="10">
    <source>
        <dbReference type="Proteomes" id="UP000199696"/>
    </source>
</evidence>
<dbReference type="GO" id="GO:0005886">
    <property type="term" value="C:plasma membrane"/>
    <property type="evidence" value="ECO:0007669"/>
    <property type="project" value="TreeGrafter"/>
</dbReference>
<evidence type="ECO:0000256" key="3">
    <source>
        <dbReference type="ARBA" id="ARBA00022729"/>
    </source>
</evidence>
<dbReference type="InterPro" id="IPR014755">
    <property type="entry name" value="Cu-Rt/internalin_Ig-like"/>
</dbReference>
<feature type="signal peptide" evidence="7">
    <location>
        <begin position="1"/>
        <end position="32"/>
    </location>
</feature>
<evidence type="ECO:0000259" key="8">
    <source>
        <dbReference type="Pfam" id="PF04234"/>
    </source>
</evidence>
<feature type="domain" description="CopC" evidence="8">
    <location>
        <begin position="33"/>
        <end position="125"/>
    </location>
</feature>
<evidence type="ECO:0000256" key="4">
    <source>
        <dbReference type="ARBA" id="ARBA00023008"/>
    </source>
</evidence>
<evidence type="ECO:0000256" key="1">
    <source>
        <dbReference type="ARBA" id="ARBA00004196"/>
    </source>
</evidence>
<dbReference type="GO" id="GO:0042597">
    <property type="term" value="C:periplasmic space"/>
    <property type="evidence" value="ECO:0007669"/>
    <property type="project" value="InterPro"/>
</dbReference>
<reference evidence="10" key="1">
    <citation type="submission" date="2016-06" db="EMBL/GenBank/DDBJ databases">
        <authorList>
            <person name="Varghese N."/>
            <person name="Submissions Spin"/>
        </authorList>
    </citation>
    <scope>NUCLEOTIDE SEQUENCE [LARGE SCALE GENOMIC DNA]</scope>
    <source>
        <strain evidence="10">DSM 44814</strain>
    </source>
</reference>
<dbReference type="AlphaFoldDB" id="A0A1C6V959"/>
<keyword evidence="6" id="KW-0472">Membrane</keyword>
<dbReference type="GO" id="GO:0006825">
    <property type="term" value="P:copper ion transport"/>
    <property type="evidence" value="ECO:0007669"/>
    <property type="project" value="InterPro"/>
</dbReference>
<evidence type="ECO:0000256" key="2">
    <source>
        <dbReference type="ARBA" id="ARBA00022723"/>
    </source>
</evidence>
<comment type="subcellular location">
    <subcellularLocation>
        <location evidence="1">Cell envelope</location>
    </subcellularLocation>
</comment>
<organism evidence="9 10">
    <name type="scientific">Micromonospora eburnea</name>
    <dbReference type="NCBI Taxonomy" id="227316"/>
    <lineage>
        <taxon>Bacteria</taxon>
        <taxon>Bacillati</taxon>
        <taxon>Actinomycetota</taxon>
        <taxon>Actinomycetes</taxon>
        <taxon>Micromonosporales</taxon>
        <taxon>Micromonosporaceae</taxon>
        <taxon>Micromonospora</taxon>
    </lineage>
</organism>
<sequence>MGGRLARVARTWLVVLGVALGGAALPASPAAAHNSLTGSVPKDGARVASAPKQIELRFLATPDPSAIKITVAGPDGVPASGGEPTISGKRVSVPFTPGPAGEYTVAYQVASADGHQASGKVTFTLTTGAATATPSADAPPTTVPPTSPAAEPTSAPTADATSSASLEPAASRSADDGGAGLWWAIGAVVVLGALGGGLLLRRRSARRG</sequence>
<dbReference type="OrthoDB" id="5242236at2"/>
<evidence type="ECO:0000313" key="9">
    <source>
        <dbReference type="EMBL" id="SCL62805.1"/>
    </source>
</evidence>
<dbReference type="EMBL" id="FMHY01000002">
    <property type="protein sequence ID" value="SCL62805.1"/>
    <property type="molecule type" value="Genomic_DNA"/>
</dbReference>
<dbReference type="SUPFAM" id="SSF81296">
    <property type="entry name" value="E set domains"/>
    <property type="match status" value="1"/>
</dbReference>
<dbReference type="Gene3D" id="2.60.40.1220">
    <property type="match status" value="1"/>
</dbReference>
<keyword evidence="3 7" id="KW-0732">Signal</keyword>
<feature type="region of interest" description="Disordered" evidence="5">
    <location>
        <begin position="131"/>
        <end position="173"/>
    </location>
</feature>
<dbReference type="InterPro" id="IPR014756">
    <property type="entry name" value="Ig_E-set"/>
</dbReference>
<evidence type="ECO:0000256" key="5">
    <source>
        <dbReference type="SAM" id="MobiDB-lite"/>
    </source>
</evidence>
<feature type="compositionally biased region" description="Low complexity" evidence="5">
    <location>
        <begin position="131"/>
        <end position="140"/>
    </location>
</feature>
<keyword evidence="2" id="KW-0479">Metal-binding</keyword>
<proteinExistence type="predicted"/>
<dbReference type="PANTHER" id="PTHR34820">
    <property type="entry name" value="INNER MEMBRANE PROTEIN YEBZ"/>
    <property type="match status" value="1"/>
</dbReference>
<evidence type="ECO:0000256" key="6">
    <source>
        <dbReference type="SAM" id="Phobius"/>
    </source>
</evidence>
<feature type="compositionally biased region" description="Low complexity" evidence="5">
    <location>
        <begin position="148"/>
        <end position="172"/>
    </location>
</feature>
<name>A0A1C6V959_9ACTN</name>
<keyword evidence="6" id="KW-1133">Transmembrane helix</keyword>
<dbReference type="GO" id="GO:0005507">
    <property type="term" value="F:copper ion binding"/>
    <property type="evidence" value="ECO:0007669"/>
    <property type="project" value="InterPro"/>
</dbReference>
<dbReference type="GO" id="GO:0030313">
    <property type="term" value="C:cell envelope"/>
    <property type="evidence" value="ECO:0007669"/>
    <property type="project" value="UniProtKB-SubCell"/>
</dbReference>
<feature type="chain" id="PRO_5008748499" description="CopC domain-containing protein" evidence="7">
    <location>
        <begin position="33"/>
        <end position="208"/>
    </location>
</feature>
<accession>A0A1C6V959</accession>
<dbReference type="InterPro" id="IPR032694">
    <property type="entry name" value="CopC/D"/>
</dbReference>
<keyword evidence="4" id="KW-0186">Copper</keyword>
<feature type="transmembrane region" description="Helical" evidence="6">
    <location>
        <begin position="181"/>
        <end position="200"/>
    </location>
</feature>
<dbReference type="Pfam" id="PF04234">
    <property type="entry name" value="CopC"/>
    <property type="match status" value="1"/>
</dbReference>
<keyword evidence="10" id="KW-1185">Reference proteome</keyword>
<keyword evidence="6" id="KW-0812">Transmembrane</keyword>
<gene>
    <name evidence="9" type="ORF">GA0070604_4830</name>
</gene>
<dbReference type="GO" id="GO:0046688">
    <property type="term" value="P:response to copper ion"/>
    <property type="evidence" value="ECO:0007669"/>
    <property type="project" value="InterPro"/>
</dbReference>
<evidence type="ECO:0000256" key="7">
    <source>
        <dbReference type="SAM" id="SignalP"/>
    </source>
</evidence>
<dbReference type="STRING" id="227316.GA0070604_4830"/>
<dbReference type="Proteomes" id="UP000199696">
    <property type="component" value="Unassembled WGS sequence"/>
</dbReference>